<evidence type="ECO:0000256" key="12">
    <source>
        <dbReference type="PROSITE-ProRule" id="PRU01263"/>
    </source>
</evidence>
<keyword evidence="7" id="KW-0805">Transcription regulation</keyword>
<dbReference type="SMART" id="SM00355">
    <property type="entry name" value="ZnF_C2H2"/>
    <property type="match status" value="9"/>
</dbReference>
<keyword evidence="4" id="KW-0677">Repeat</keyword>
<dbReference type="FunFam" id="3.30.160.60:FF:000097">
    <property type="entry name" value="Zinc finger protein"/>
    <property type="match status" value="1"/>
</dbReference>
<organism evidence="15 16">
    <name type="scientific">Asbolus verrucosus</name>
    <name type="common">Desert ironclad beetle</name>
    <dbReference type="NCBI Taxonomy" id="1661398"/>
    <lineage>
        <taxon>Eukaryota</taxon>
        <taxon>Metazoa</taxon>
        <taxon>Ecdysozoa</taxon>
        <taxon>Arthropoda</taxon>
        <taxon>Hexapoda</taxon>
        <taxon>Insecta</taxon>
        <taxon>Pterygota</taxon>
        <taxon>Neoptera</taxon>
        <taxon>Endopterygota</taxon>
        <taxon>Coleoptera</taxon>
        <taxon>Polyphaga</taxon>
        <taxon>Cucujiformia</taxon>
        <taxon>Tenebrionidae</taxon>
        <taxon>Pimeliinae</taxon>
        <taxon>Asbolus</taxon>
    </lineage>
</organism>
<dbReference type="InterPro" id="IPR013087">
    <property type="entry name" value="Znf_C2H2_type"/>
</dbReference>
<evidence type="ECO:0000313" key="15">
    <source>
        <dbReference type="EMBL" id="RZC35350.1"/>
    </source>
</evidence>
<dbReference type="Pfam" id="PF00096">
    <property type="entry name" value="zf-C2H2"/>
    <property type="match status" value="6"/>
</dbReference>
<dbReference type="FunFam" id="3.30.160.60:FF:000003">
    <property type="entry name" value="Zinc finger protein 3 homolog"/>
    <property type="match status" value="1"/>
</dbReference>
<dbReference type="FunFam" id="3.30.160.60:FF:004574">
    <property type="match status" value="1"/>
</dbReference>
<comment type="function">
    <text evidence="1">May be involved in transcriptional regulation.</text>
</comment>
<feature type="domain" description="ZAD" evidence="14">
    <location>
        <begin position="1"/>
        <end position="41"/>
    </location>
</feature>
<evidence type="ECO:0000256" key="6">
    <source>
        <dbReference type="ARBA" id="ARBA00022833"/>
    </source>
</evidence>
<dbReference type="PROSITE" id="PS00028">
    <property type="entry name" value="ZINC_FINGER_C2H2_1"/>
    <property type="match status" value="9"/>
</dbReference>
<feature type="domain" description="C2H2-type" evidence="13">
    <location>
        <begin position="155"/>
        <end position="182"/>
    </location>
</feature>
<dbReference type="InterPro" id="IPR012934">
    <property type="entry name" value="Znf_AD"/>
</dbReference>
<feature type="domain" description="C2H2-type" evidence="13">
    <location>
        <begin position="183"/>
        <end position="210"/>
    </location>
</feature>
<evidence type="ECO:0000256" key="8">
    <source>
        <dbReference type="ARBA" id="ARBA00023125"/>
    </source>
</evidence>
<evidence type="ECO:0000256" key="10">
    <source>
        <dbReference type="ARBA" id="ARBA00023242"/>
    </source>
</evidence>
<dbReference type="EMBL" id="QDEB01071760">
    <property type="protein sequence ID" value="RZC35350.1"/>
    <property type="molecule type" value="Genomic_DNA"/>
</dbReference>
<keyword evidence="6" id="KW-0862">Zinc</keyword>
<feature type="domain" description="C2H2-type" evidence="13">
    <location>
        <begin position="388"/>
        <end position="415"/>
    </location>
</feature>
<dbReference type="SMART" id="SM00868">
    <property type="entry name" value="zf-AD"/>
    <property type="match status" value="1"/>
</dbReference>
<evidence type="ECO:0000256" key="9">
    <source>
        <dbReference type="ARBA" id="ARBA00023163"/>
    </source>
</evidence>
<proteinExistence type="predicted"/>
<evidence type="ECO:0000256" key="2">
    <source>
        <dbReference type="ARBA" id="ARBA00004123"/>
    </source>
</evidence>
<dbReference type="GO" id="GO:0005634">
    <property type="term" value="C:nucleus"/>
    <property type="evidence" value="ECO:0007669"/>
    <property type="project" value="UniProtKB-SubCell"/>
</dbReference>
<dbReference type="PANTHER" id="PTHR24394">
    <property type="entry name" value="ZINC FINGER PROTEIN"/>
    <property type="match status" value="1"/>
</dbReference>
<dbReference type="FunFam" id="3.30.160.60:FF:000557">
    <property type="entry name" value="zinc finger and SCAN domain-containing protein 29"/>
    <property type="match status" value="1"/>
</dbReference>
<feature type="non-terminal residue" evidence="15">
    <location>
        <position position="473"/>
    </location>
</feature>
<dbReference type="GO" id="GO:0008270">
    <property type="term" value="F:zinc ion binding"/>
    <property type="evidence" value="ECO:0007669"/>
    <property type="project" value="UniProtKB-KW"/>
</dbReference>
<dbReference type="FunFam" id="3.30.160.60:FF:000145">
    <property type="entry name" value="Zinc finger protein 574"/>
    <property type="match status" value="1"/>
</dbReference>
<dbReference type="PROSITE" id="PS51915">
    <property type="entry name" value="ZAD"/>
    <property type="match status" value="1"/>
</dbReference>
<comment type="subcellular location">
    <subcellularLocation>
        <location evidence="2">Nucleus</location>
    </subcellularLocation>
</comment>
<evidence type="ECO:0000313" key="16">
    <source>
        <dbReference type="Proteomes" id="UP000292052"/>
    </source>
</evidence>
<evidence type="ECO:0000259" key="14">
    <source>
        <dbReference type="PROSITE" id="PS51915"/>
    </source>
</evidence>
<keyword evidence="3" id="KW-0479">Metal-binding</keyword>
<dbReference type="GO" id="GO:0000981">
    <property type="term" value="F:DNA-binding transcription factor activity, RNA polymerase II-specific"/>
    <property type="evidence" value="ECO:0007669"/>
    <property type="project" value="TreeGrafter"/>
</dbReference>
<keyword evidence="8" id="KW-0238">DNA-binding</keyword>
<dbReference type="InterPro" id="IPR036236">
    <property type="entry name" value="Znf_C2H2_sf"/>
</dbReference>
<dbReference type="Proteomes" id="UP000292052">
    <property type="component" value="Unassembled WGS sequence"/>
</dbReference>
<evidence type="ECO:0000259" key="13">
    <source>
        <dbReference type="PROSITE" id="PS50157"/>
    </source>
</evidence>
<keyword evidence="9" id="KW-0804">Transcription</keyword>
<name>A0A482VRN2_ASBVE</name>
<accession>A0A482VRN2</accession>
<sequence length="473" mass="54565">MKVIEGDGLPGQICTQCLQMVNRAYSFKQQCEKSDASLRQYINGVGLQSVALQNDSNIMISDMKADQLFGSSEVLQQSSIFQDIFNDATSHSLVDNFTSQTANTVVSDLAETMQSLQTIAEQCLPETWETDTQIMSCQSNSQETNCSTFDLTNLYRCQFCEDIFKDEWTLGEHIKIHTGQNKYFCSICGKDCATPALLNKHVMEHSHDKSTPEAKKLCSFMCNICDRTFTDQKFLKKHLKEIHFSNIDDMNDIERKHICTICNKRYKQNKLLVMHMRSHTGERPLSCEVCGRTFALPSSLYKHRNIHCTEKKYGCNICGKKFNQSSNLTAHLRTHTGKDFVLIVNEAKEEAISRREAVHLQSVWQSVRIQPSTQLKKHTMKHTGERPYHCWQCGKSFRQKETRDTHVRYHTGERPYACTLCPKKYIAASHLRVHMKNHNNERKYHCHICMKKFVEARILKTHILTHTGQKPYS</sequence>
<dbReference type="Gene3D" id="3.30.160.60">
    <property type="entry name" value="Classic Zinc Finger"/>
    <property type="match status" value="8"/>
</dbReference>
<dbReference type="PROSITE" id="PS50157">
    <property type="entry name" value="ZINC_FINGER_C2H2_2"/>
    <property type="match status" value="9"/>
</dbReference>
<comment type="caution">
    <text evidence="12">Lacks conserved residue(s) required for the propagation of feature annotation.</text>
</comment>
<feature type="domain" description="C2H2-type" evidence="13">
    <location>
        <begin position="257"/>
        <end position="284"/>
    </location>
</feature>
<dbReference type="GO" id="GO:0003677">
    <property type="term" value="F:DNA binding"/>
    <property type="evidence" value="ECO:0007669"/>
    <property type="project" value="UniProtKB-KW"/>
</dbReference>
<dbReference type="OrthoDB" id="6077919at2759"/>
<dbReference type="AlphaFoldDB" id="A0A482VRN2"/>
<feature type="domain" description="C2H2-type" evidence="13">
    <location>
        <begin position="220"/>
        <end position="243"/>
    </location>
</feature>
<evidence type="ECO:0000256" key="3">
    <source>
        <dbReference type="ARBA" id="ARBA00022723"/>
    </source>
</evidence>
<feature type="domain" description="C2H2-type" evidence="13">
    <location>
        <begin position="313"/>
        <end position="340"/>
    </location>
</feature>
<keyword evidence="10" id="KW-0539">Nucleus</keyword>
<dbReference type="Pfam" id="PF07776">
    <property type="entry name" value="zf-AD"/>
    <property type="match status" value="1"/>
</dbReference>
<evidence type="ECO:0000256" key="5">
    <source>
        <dbReference type="ARBA" id="ARBA00022771"/>
    </source>
</evidence>
<dbReference type="PANTHER" id="PTHR24394:SF29">
    <property type="entry name" value="MYONEURIN"/>
    <property type="match status" value="1"/>
</dbReference>
<reference evidence="15 16" key="1">
    <citation type="submission" date="2017-03" db="EMBL/GenBank/DDBJ databases">
        <title>Genome of the blue death feigning beetle - Asbolus verrucosus.</title>
        <authorList>
            <person name="Rider S.D."/>
        </authorList>
    </citation>
    <scope>NUCLEOTIDE SEQUENCE [LARGE SCALE GENOMIC DNA]</scope>
    <source>
        <strain evidence="15">Butters</strain>
        <tissue evidence="15">Head and leg muscle</tissue>
    </source>
</reference>
<gene>
    <name evidence="15" type="ORF">BDFB_009925</name>
</gene>
<feature type="domain" description="C2H2-type" evidence="13">
    <location>
        <begin position="444"/>
        <end position="471"/>
    </location>
</feature>
<dbReference type="SUPFAM" id="SSF57716">
    <property type="entry name" value="Glucocorticoid receptor-like (DNA-binding domain)"/>
    <property type="match status" value="1"/>
</dbReference>
<keyword evidence="16" id="KW-1185">Reference proteome</keyword>
<keyword evidence="5 11" id="KW-0863">Zinc-finger</keyword>
<evidence type="ECO:0000256" key="7">
    <source>
        <dbReference type="ARBA" id="ARBA00023015"/>
    </source>
</evidence>
<evidence type="ECO:0000256" key="1">
    <source>
        <dbReference type="ARBA" id="ARBA00003767"/>
    </source>
</evidence>
<protein>
    <submittedName>
        <fullName evidence="15">Zinc finger protein OZF-like</fullName>
    </submittedName>
</protein>
<evidence type="ECO:0000256" key="4">
    <source>
        <dbReference type="ARBA" id="ARBA00022737"/>
    </source>
</evidence>
<feature type="domain" description="C2H2-type" evidence="13">
    <location>
        <begin position="285"/>
        <end position="312"/>
    </location>
</feature>
<evidence type="ECO:0000256" key="11">
    <source>
        <dbReference type="PROSITE-ProRule" id="PRU00042"/>
    </source>
</evidence>
<comment type="caution">
    <text evidence="15">The sequence shown here is derived from an EMBL/GenBank/DDBJ whole genome shotgun (WGS) entry which is preliminary data.</text>
</comment>
<dbReference type="SUPFAM" id="SSF57667">
    <property type="entry name" value="beta-beta-alpha zinc fingers"/>
    <property type="match status" value="5"/>
</dbReference>
<feature type="domain" description="C2H2-type" evidence="13">
    <location>
        <begin position="416"/>
        <end position="443"/>
    </location>
</feature>
<dbReference type="FunFam" id="3.30.160.60:FF:001049">
    <property type="entry name" value="zinc finger protein 319"/>
    <property type="match status" value="1"/>
</dbReference>